<dbReference type="RefSeq" id="WP_190310927.1">
    <property type="nucleotide sequence ID" value="NZ_JACNYK010000008.1"/>
</dbReference>
<evidence type="ECO:0000259" key="1">
    <source>
        <dbReference type="Pfam" id="PF04230"/>
    </source>
</evidence>
<proteinExistence type="predicted"/>
<sequence>MNNKMVGIMTFHASHNNGSMLQAYAFQKVLKDKFNLPNEIIDFSNHNQQRMYSILYFPRTIKQVARIALNLLYYQKLKKRYNDYEEFSNKYLVLSSNRIKTSEGLFECDNRYDVVVCGSDQIWNTKAQDADKAYFLPFVKSSKKVAYAVSFGATNINTISDVDEYARFINNFSALSVREYNAKKWLEELTTIPVEITADPTLLLNTEDYLPLCSETGIKEKYIFWYTITYTKKSIEYILEVSKKLRLPIYIIDAKEWSRRNLAKYGIKLAPKGGPSSYLSCIKDAELVFTSSFHGTIFSVMFRKNFWYLKKINFDSKDDRASFLLTQLGLMDRFVNLVDVVNLNLSDEPNYAEVSSKIDELRERSMKFIRKFIA</sequence>
<accession>A0ABR7Y910</accession>
<reference evidence="2 3" key="1">
    <citation type="submission" date="2020-08" db="EMBL/GenBank/DDBJ databases">
        <title>Sphingobacterium sp. DN00404 isolated from aquaculture water.</title>
        <authorList>
            <person name="Zhang M."/>
        </authorList>
    </citation>
    <scope>NUCLEOTIDE SEQUENCE [LARGE SCALE GENOMIC DNA]</scope>
    <source>
        <strain evidence="2 3">KCTC 32294</strain>
    </source>
</reference>
<organism evidence="2 3">
    <name type="scientific">Sphingobacterium arenae</name>
    <dbReference type="NCBI Taxonomy" id="1280598"/>
    <lineage>
        <taxon>Bacteria</taxon>
        <taxon>Pseudomonadati</taxon>
        <taxon>Bacteroidota</taxon>
        <taxon>Sphingobacteriia</taxon>
        <taxon>Sphingobacteriales</taxon>
        <taxon>Sphingobacteriaceae</taxon>
        <taxon>Sphingobacterium</taxon>
    </lineage>
</organism>
<dbReference type="InterPro" id="IPR007345">
    <property type="entry name" value="Polysacch_pyruvyl_Trfase"/>
</dbReference>
<gene>
    <name evidence="2" type="ORF">H8B17_19545</name>
</gene>
<feature type="domain" description="Polysaccharide pyruvyl transferase" evidence="1">
    <location>
        <begin position="18"/>
        <end position="308"/>
    </location>
</feature>
<evidence type="ECO:0000313" key="3">
    <source>
        <dbReference type="Proteomes" id="UP000606494"/>
    </source>
</evidence>
<protein>
    <submittedName>
        <fullName evidence="2">Polysaccharide pyruvyl transferase family protein</fullName>
    </submittedName>
</protein>
<comment type="caution">
    <text evidence="2">The sequence shown here is derived from an EMBL/GenBank/DDBJ whole genome shotgun (WGS) entry which is preliminary data.</text>
</comment>
<dbReference type="Proteomes" id="UP000606494">
    <property type="component" value="Unassembled WGS sequence"/>
</dbReference>
<evidence type="ECO:0000313" key="2">
    <source>
        <dbReference type="EMBL" id="MBD1427780.1"/>
    </source>
</evidence>
<keyword evidence="3" id="KW-1185">Reference proteome</keyword>
<dbReference type="Pfam" id="PF04230">
    <property type="entry name" value="PS_pyruv_trans"/>
    <property type="match status" value="1"/>
</dbReference>
<keyword evidence="2" id="KW-0808">Transferase</keyword>
<dbReference type="EMBL" id="JACNYK010000008">
    <property type="protein sequence ID" value="MBD1427780.1"/>
    <property type="molecule type" value="Genomic_DNA"/>
</dbReference>
<name>A0ABR7Y910_9SPHI</name>
<dbReference type="GO" id="GO:0016740">
    <property type="term" value="F:transferase activity"/>
    <property type="evidence" value="ECO:0007669"/>
    <property type="project" value="UniProtKB-KW"/>
</dbReference>